<evidence type="ECO:0000256" key="2">
    <source>
        <dbReference type="SAM" id="Phobius"/>
    </source>
</evidence>
<gene>
    <name evidence="3" type="ORF">TGP89_209810</name>
</gene>
<organism evidence="3 4">
    <name type="scientific">Toxoplasma gondii p89</name>
    <dbReference type="NCBI Taxonomy" id="943119"/>
    <lineage>
        <taxon>Eukaryota</taxon>
        <taxon>Sar</taxon>
        <taxon>Alveolata</taxon>
        <taxon>Apicomplexa</taxon>
        <taxon>Conoidasida</taxon>
        <taxon>Coccidia</taxon>
        <taxon>Eucoccidiorida</taxon>
        <taxon>Eimeriorina</taxon>
        <taxon>Sarcocystidae</taxon>
        <taxon>Toxoplasma</taxon>
    </lineage>
</organism>
<reference evidence="3 4" key="1">
    <citation type="submission" date="2014-03" db="EMBL/GenBank/DDBJ databases">
        <authorList>
            <person name="Sibley D."/>
            <person name="Venepally P."/>
            <person name="Karamycheva S."/>
            <person name="Hadjithomas M."/>
            <person name="Khan A."/>
            <person name="Brunk B."/>
            <person name="Roos D."/>
            <person name="Caler E."/>
            <person name="Lorenzi H."/>
        </authorList>
    </citation>
    <scope>NUCLEOTIDE SEQUENCE [LARGE SCALE GENOMIC DNA]</scope>
    <source>
        <strain evidence="4">p89</strain>
    </source>
</reference>
<evidence type="ECO:0000313" key="3">
    <source>
        <dbReference type="EMBL" id="KFG33520.1"/>
    </source>
</evidence>
<name>A0A086JN02_TOXGO</name>
<feature type="region of interest" description="Disordered" evidence="1">
    <location>
        <begin position="317"/>
        <end position="337"/>
    </location>
</feature>
<feature type="compositionally biased region" description="Acidic residues" evidence="1">
    <location>
        <begin position="320"/>
        <end position="337"/>
    </location>
</feature>
<proteinExistence type="predicted"/>
<feature type="transmembrane region" description="Helical" evidence="2">
    <location>
        <begin position="218"/>
        <end position="239"/>
    </location>
</feature>
<keyword evidence="2" id="KW-0472">Membrane</keyword>
<dbReference type="VEuPathDB" id="ToxoDB:TGP89_209810"/>
<comment type="caution">
    <text evidence="3">The sequence shown here is derived from an EMBL/GenBank/DDBJ whole genome shotgun (WGS) entry which is preliminary data.</text>
</comment>
<dbReference type="Proteomes" id="UP000028828">
    <property type="component" value="Unassembled WGS sequence"/>
</dbReference>
<feature type="transmembrane region" description="Helical" evidence="2">
    <location>
        <begin position="246"/>
        <end position="267"/>
    </location>
</feature>
<feature type="transmembrane region" description="Helical" evidence="2">
    <location>
        <begin position="90"/>
        <end position="111"/>
    </location>
</feature>
<sequence length="337" mass="36125">MASDTKRARGYCLSLAGAALGYACLLGVCAAVEINEGIQSLRVLKTPLGSASALIQGRIISLFIVAGFDILVAILSVAAVTFRVPRLTSLLTWAALINGVFSFLCVIVWYLGVRGSLWIVLGVAIPMVRVFASLANVQAAGGDGFEGRNYKTLGQVREDVLSGPGEMRRLGNWAVGMTVGTGALVFSLLCLFIAMLECAGFWNSRLYAPTTQGPNSCLIIHGVVLVVAGMAGLVGAVGTWKSVTSLATAFTVLALPLSLCVLIWWNITCSNDASLPAYNFWKANALVKDHWWFVATAPLGLWCYMALRRLQEKRLSGFEGPDETPESEEQSLLEDNI</sequence>
<accession>A0A086JN02</accession>
<evidence type="ECO:0000256" key="1">
    <source>
        <dbReference type="SAM" id="MobiDB-lite"/>
    </source>
</evidence>
<dbReference type="OrthoDB" id="330682at2759"/>
<feature type="transmembrane region" description="Helical" evidence="2">
    <location>
        <begin position="173"/>
        <end position="196"/>
    </location>
</feature>
<keyword evidence="2" id="KW-1133">Transmembrane helix</keyword>
<feature type="transmembrane region" description="Helical" evidence="2">
    <location>
        <begin position="55"/>
        <end position="78"/>
    </location>
</feature>
<protein>
    <submittedName>
        <fullName evidence="3">Putative transmembrane protein</fullName>
    </submittedName>
</protein>
<feature type="transmembrane region" description="Helical" evidence="2">
    <location>
        <begin position="117"/>
        <end position="137"/>
    </location>
</feature>
<evidence type="ECO:0000313" key="4">
    <source>
        <dbReference type="Proteomes" id="UP000028828"/>
    </source>
</evidence>
<dbReference type="EMBL" id="AEYI02001757">
    <property type="protein sequence ID" value="KFG33520.1"/>
    <property type="molecule type" value="Genomic_DNA"/>
</dbReference>
<dbReference type="PROSITE" id="PS51257">
    <property type="entry name" value="PROKAR_LIPOPROTEIN"/>
    <property type="match status" value="1"/>
</dbReference>
<keyword evidence="2 3" id="KW-0812">Transmembrane</keyword>
<feature type="transmembrane region" description="Helical" evidence="2">
    <location>
        <begin position="290"/>
        <end position="307"/>
    </location>
</feature>
<dbReference type="AlphaFoldDB" id="A0A086JN02"/>